<reference evidence="5 6" key="1">
    <citation type="submission" date="2018-02" db="EMBL/GenBank/DDBJ databases">
        <title>Draft genome sequence of Ochrobactrum oryzae found in Brazil.</title>
        <authorList>
            <person name="Cerdeira L."/>
            <person name="Andrade F."/>
            <person name="Zacariotto T."/>
            <person name="Barbosa B."/>
            <person name="Santos S."/>
            <person name="Cassetari V."/>
            <person name="Lincopan N."/>
        </authorList>
    </citation>
    <scope>NUCLEOTIDE SEQUENCE [LARGE SCALE GENOMIC DNA]</scope>
    <source>
        <strain evidence="5 6">OA447</strain>
    </source>
</reference>
<comment type="caution">
    <text evidence="5">The sequence shown here is derived from an EMBL/GenBank/DDBJ whole genome shotgun (WGS) entry which is preliminary data.</text>
</comment>
<gene>
    <name evidence="5" type="ORF">C3731_11490</name>
</gene>
<dbReference type="PANTHER" id="PTHR43537">
    <property type="entry name" value="TRANSCRIPTIONAL REGULATOR, GNTR FAMILY"/>
    <property type="match status" value="1"/>
</dbReference>
<dbReference type="PRINTS" id="PR00035">
    <property type="entry name" value="HTHGNTR"/>
</dbReference>
<dbReference type="InterPro" id="IPR036390">
    <property type="entry name" value="WH_DNA-bd_sf"/>
</dbReference>
<dbReference type="Gene3D" id="1.20.120.530">
    <property type="entry name" value="GntR ligand-binding domain-like"/>
    <property type="match status" value="1"/>
</dbReference>
<name>A0A2S7IZP0_9HYPH</name>
<dbReference type="Pfam" id="PF00392">
    <property type="entry name" value="GntR"/>
    <property type="match status" value="1"/>
</dbReference>
<proteinExistence type="predicted"/>
<dbReference type="InterPro" id="IPR036388">
    <property type="entry name" value="WH-like_DNA-bd_sf"/>
</dbReference>
<keyword evidence="2" id="KW-0238">DNA-binding</keyword>
<evidence type="ECO:0000313" key="6">
    <source>
        <dbReference type="Proteomes" id="UP000238493"/>
    </source>
</evidence>
<dbReference type="AlphaFoldDB" id="A0A2S7IZP0"/>
<evidence type="ECO:0000259" key="4">
    <source>
        <dbReference type="PROSITE" id="PS50949"/>
    </source>
</evidence>
<dbReference type="SUPFAM" id="SSF48008">
    <property type="entry name" value="GntR ligand-binding domain-like"/>
    <property type="match status" value="1"/>
</dbReference>
<dbReference type="InterPro" id="IPR008920">
    <property type="entry name" value="TF_FadR/GntR_C"/>
</dbReference>
<dbReference type="Proteomes" id="UP000238493">
    <property type="component" value="Unassembled WGS sequence"/>
</dbReference>
<dbReference type="InterPro" id="IPR011711">
    <property type="entry name" value="GntR_C"/>
</dbReference>
<feature type="domain" description="HTH gntR-type" evidence="4">
    <location>
        <begin position="18"/>
        <end position="86"/>
    </location>
</feature>
<evidence type="ECO:0000256" key="3">
    <source>
        <dbReference type="ARBA" id="ARBA00023163"/>
    </source>
</evidence>
<keyword evidence="3" id="KW-0804">Transcription</keyword>
<dbReference type="EMBL" id="PTRC01000018">
    <property type="protein sequence ID" value="PQA73473.1"/>
    <property type="molecule type" value="Genomic_DNA"/>
</dbReference>
<dbReference type="PROSITE" id="PS50949">
    <property type="entry name" value="HTH_GNTR"/>
    <property type="match status" value="1"/>
</dbReference>
<dbReference type="PANTHER" id="PTHR43537:SF44">
    <property type="entry name" value="GNTR FAMILY REGULATORY PROTEIN"/>
    <property type="match status" value="1"/>
</dbReference>
<dbReference type="Pfam" id="PF07729">
    <property type="entry name" value="FCD"/>
    <property type="match status" value="1"/>
</dbReference>
<sequence>MISSNEAIQESSSVSTRPRVKNNVISALALDICSDTFSPGSFLPRENDLCARYNVSRTVIREALKVLESKGLVRGRSRVGTVVCEHDEWNILDPQVIEWLGDRVVEFNLLDCVLEARRSIEPAAVVLAARKATTQEIADIEKAWQMMRDAENDIVSFTEADVLFHSCLLKASHNQIFRQLSHTISAALKYSLQTSNEIADTRDDAITAHGNLVEALRIRDEAKAIEAIEMVLDMAEKDLDQAKAPMPRA</sequence>
<dbReference type="OrthoDB" id="9028214at2"/>
<dbReference type="InterPro" id="IPR000524">
    <property type="entry name" value="Tscrpt_reg_HTH_GntR"/>
</dbReference>
<accession>A0A2S7IZP0</accession>
<dbReference type="SMART" id="SM00345">
    <property type="entry name" value="HTH_GNTR"/>
    <property type="match status" value="1"/>
</dbReference>
<dbReference type="SUPFAM" id="SSF46785">
    <property type="entry name" value="Winged helix' DNA-binding domain"/>
    <property type="match status" value="1"/>
</dbReference>
<dbReference type="SMART" id="SM00895">
    <property type="entry name" value="FCD"/>
    <property type="match status" value="1"/>
</dbReference>
<keyword evidence="1" id="KW-0805">Transcription regulation</keyword>
<evidence type="ECO:0000313" key="5">
    <source>
        <dbReference type="EMBL" id="PQA73473.1"/>
    </source>
</evidence>
<organism evidence="5 6">
    <name type="scientific">Brucella oryzae</name>
    <dbReference type="NCBI Taxonomy" id="335286"/>
    <lineage>
        <taxon>Bacteria</taxon>
        <taxon>Pseudomonadati</taxon>
        <taxon>Pseudomonadota</taxon>
        <taxon>Alphaproteobacteria</taxon>
        <taxon>Hyphomicrobiales</taxon>
        <taxon>Brucellaceae</taxon>
        <taxon>Brucella/Ochrobactrum group</taxon>
        <taxon>Brucella</taxon>
    </lineage>
</organism>
<protein>
    <submittedName>
        <fullName evidence="5">GntR family transcriptional regulator</fullName>
    </submittedName>
</protein>
<keyword evidence="6" id="KW-1185">Reference proteome</keyword>
<dbReference type="CDD" id="cd07377">
    <property type="entry name" value="WHTH_GntR"/>
    <property type="match status" value="1"/>
</dbReference>
<dbReference type="GO" id="GO:0003700">
    <property type="term" value="F:DNA-binding transcription factor activity"/>
    <property type="evidence" value="ECO:0007669"/>
    <property type="project" value="InterPro"/>
</dbReference>
<evidence type="ECO:0000256" key="1">
    <source>
        <dbReference type="ARBA" id="ARBA00023015"/>
    </source>
</evidence>
<dbReference type="GO" id="GO:0003677">
    <property type="term" value="F:DNA binding"/>
    <property type="evidence" value="ECO:0007669"/>
    <property type="project" value="UniProtKB-KW"/>
</dbReference>
<dbReference type="Gene3D" id="1.10.10.10">
    <property type="entry name" value="Winged helix-like DNA-binding domain superfamily/Winged helix DNA-binding domain"/>
    <property type="match status" value="1"/>
</dbReference>
<evidence type="ECO:0000256" key="2">
    <source>
        <dbReference type="ARBA" id="ARBA00023125"/>
    </source>
</evidence>